<feature type="non-terminal residue" evidence="5">
    <location>
        <position position="1"/>
    </location>
</feature>
<keyword evidence="5" id="KW-0547">Nucleotide-binding</keyword>
<dbReference type="InterPro" id="IPR021810">
    <property type="entry name" value="T1RH-like_C"/>
</dbReference>
<feature type="domain" description="SWI2/SNF2 ATPase" evidence="3">
    <location>
        <begin position="1"/>
        <end position="72"/>
    </location>
</feature>
<dbReference type="Gene3D" id="3.40.50.300">
    <property type="entry name" value="P-loop containing nucleotide triphosphate hydrolases"/>
    <property type="match status" value="1"/>
</dbReference>
<feature type="domain" description="Restriction endonuclease type I HsdR second RecA-like helicase" evidence="4">
    <location>
        <begin position="168"/>
        <end position="240"/>
    </location>
</feature>
<proteinExistence type="predicted"/>
<organism evidence="5 6">
    <name type="scientific">Candidatus Uhrbacteria bacterium CG_4_10_14_0_8_um_filter_58_22</name>
    <dbReference type="NCBI Taxonomy" id="1975029"/>
    <lineage>
        <taxon>Bacteria</taxon>
        <taxon>Candidatus Uhriibacteriota</taxon>
    </lineage>
</organism>
<keyword evidence="1" id="KW-0680">Restriction system</keyword>
<keyword evidence="5" id="KW-0378">Hydrolase</keyword>
<evidence type="ECO:0000259" key="2">
    <source>
        <dbReference type="Pfam" id="PF11867"/>
    </source>
</evidence>
<protein>
    <submittedName>
        <fullName evidence="5">DEAD/DEAH box helicase</fullName>
    </submittedName>
</protein>
<accession>A0A2M7Q8L1</accession>
<evidence type="ECO:0000259" key="3">
    <source>
        <dbReference type="Pfam" id="PF18766"/>
    </source>
</evidence>
<evidence type="ECO:0000256" key="1">
    <source>
        <dbReference type="ARBA" id="ARBA00022747"/>
    </source>
</evidence>
<dbReference type="CDD" id="cd18800">
    <property type="entry name" value="SF2_C_EcoR124I-like"/>
    <property type="match status" value="1"/>
</dbReference>
<feature type="domain" description="Type I restriction enzyme HindI endonuclease subunit-like C-terminal" evidence="2">
    <location>
        <begin position="258"/>
        <end position="584"/>
    </location>
</feature>
<dbReference type="PANTHER" id="PTHR30195:SF15">
    <property type="entry name" value="TYPE I RESTRICTION ENZYME HINDI ENDONUCLEASE SUBUNIT"/>
    <property type="match status" value="1"/>
</dbReference>
<evidence type="ECO:0000313" key="6">
    <source>
        <dbReference type="Proteomes" id="UP000230973"/>
    </source>
</evidence>
<keyword evidence="5" id="KW-0067">ATP-binding</keyword>
<dbReference type="PANTHER" id="PTHR30195">
    <property type="entry name" value="TYPE I SITE-SPECIFIC DEOXYRIBONUCLEASE PROTEIN SUBUNIT M AND R"/>
    <property type="match status" value="1"/>
</dbReference>
<dbReference type="Proteomes" id="UP000230973">
    <property type="component" value="Unassembled WGS sequence"/>
</dbReference>
<dbReference type="Pfam" id="PF11867">
    <property type="entry name" value="T1RH-like_C"/>
    <property type="match status" value="1"/>
</dbReference>
<sequence length="588" mass="66184">TGTPIEKEDASTPAVFGHYIDIYDIEQAVEDQATVRIYYESRLAKIHLKTEEKELLDAEVEAITEGEESTAKEKAKAKWTQIEAIVGHRDRLATVAADIVEHLEKRLETLKGKAMIVAMSRRIAVELFEQIAILRPDWVGNGLMEGSMKVVMSTSSSDDTSWQRHHTSKEDRKRLAMRFKGPDDSLQLVIVRDMWLTGFDVPCLHTMYVDKPMRGHNLMQAIARVNRVFGDKPGGLVVDYIGIASDLKRALVDYTEGGGQGKPTLDQSEVVALLEEKHEVVAQMFGVFDFRRYFSADTREKLTVILEAAEHVLGLERGKDRFVAEVTALSKAFALAVPHPRALELKDEVGFFQAVKARLVKFEPGDGSRSDAEIEQAIRQIVDRAVVSEGIIDVFDAAGIKKPDISILSDDFLEEIKGMQKKNLAVELLKKLLGEEVKTRGKHNRIQSRKFSEMLERAIKRYQNNLLTAAQVIEELIGLAREIRQADDEAERSGLSFDELAFYDALADNGSAKAVLGDDRLRELARVLVEQVRQNTAIDWTIKESVQAKLRVLVKRILNRYGYPPDQQKLATDNVLKQAELFAEDWSV</sequence>
<comment type="caution">
    <text evidence="5">The sequence shown here is derived from an EMBL/GenBank/DDBJ whole genome shotgun (WGS) entry which is preliminary data.</text>
</comment>
<evidence type="ECO:0000259" key="4">
    <source>
        <dbReference type="Pfam" id="PF22679"/>
    </source>
</evidence>
<dbReference type="Pfam" id="PF18766">
    <property type="entry name" value="SWI2_SNF2"/>
    <property type="match status" value="1"/>
</dbReference>
<dbReference type="Pfam" id="PF22679">
    <property type="entry name" value="T1R_D3-like"/>
    <property type="match status" value="1"/>
</dbReference>
<dbReference type="SUPFAM" id="SSF52540">
    <property type="entry name" value="P-loop containing nucleoside triphosphate hydrolases"/>
    <property type="match status" value="1"/>
</dbReference>
<dbReference type="GO" id="GO:0004386">
    <property type="term" value="F:helicase activity"/>
    <property type="evidence" value="ECO:0007669"/>
    <property type="project" value="UniProtKB-KW"/>
</dbReference>
<dbReference type="InterPro" id="IPR040980">
    <property type="entry name" value="SWI2_SNF2"/>
</dbReference>
<keyword evidence="5" id="KW-0347">Helicase</keyword>
<dbReference type="InterPro" id="IPR055180">
    <property type="entry name" value="HsdR_RecA-like_helicase_dom_2"/>
</dbReference>
<evidence type="ECO:0000313" key="5">
    <source>
        <dbReference type="EMBL" id="PIY61640.1"/>
    </source>
</evidence>
<name>A0A2M7Q8L1_9BACT</name>
<dbReference type="InterPro" id="IPR051268">
    <property type="entry name" value="Type-I_R_enzyme_R_subunit"/>
</dbReference>
<dbReference type="InterPro" id="IPR027417">
    <property type="entry name" value="P-loop_NTPase"/>
</dbReference>
<gene>
    <name evidence="5" type="ORF">COY93_04915</name>
</gene>
<dbReference type="EMBL" id="PFLC01000065">
    <property type="protein sequence ID" value="PIY61640.1"/>
    <property type="molecule type" value="Genomic_DNA"/>
</dbReference>
<dbReference type="GO" id="GO:0009307">
    <property type="term" value="P:DNA restriction-modification system"/>
    <property type="evidence" value="ECO:0007669"/>
    <property type="project" value="UniProtKB-KW"/>
</dbReference>
<dbReference type="AlphaFoldDB" id="A0A2M7Q8L1"/>
<reference evidence="6" key="1">
    <citation type="submission" date="2017-09" db="EMBL/GenBank/DDBJ databases">
        <title>Depth-based differentiation of microbial function through sediment-hosted aquifers and enrichment of novel symbionts in the deep terrestrial subsurface.</title>
        <authorList>
            <person name="Probst A.J."/>
            <person name="Ladd B."/>
            <person name="Jarett J.K."/>
            <person name="Geller-Mcgrath D.E."/>
            <person name="Sieber C.M.K."/>
            <person name="Emerson J.B."/>
            <person name="Anantharaman K."/>
            <person name="Thomas B.C."/>
            <person name="Malmstrom R."/>
            <person name="Stieglmeier M."/>
            <person name="Klingl A."/>
            <person name="Woyke T."/>
            <person name="Ryan C.M."/>
            <person name="Banfield J.F."/>
        </authorList>
    </citation>
    <scope>NUCLEOTIDE SEQUENCE [LARGE SCALE GENOMIC DNA]</scope>
</reference>